<organism evidence="3 4">
    <name type="scientific">Staphylococcus agnetis</name>
    <dbReference type="NCBI Taxonomy" id="985762"/>
    <lineage>
        <taxon>Bacteria</taxon>
        <taxon>Bacillati</taxon>
        <taxon>Bacillota</taxon>
        <taxon>Bacilli</taxon>
        <taxon>Bacillales</taxon>
        <taxon>Staphylococcaceae</taxon>
        <taxon>Staphylococcus</taxon>
    </lineage>
</organism>
<reference evidence="3" key="1">
    <citation type="submission" date="2019-11" db="EMBL/GenBank/DDBJ databases">
        <title>Whole genome comparisons of Staphylococcus agnetis isolates from cattle and chickens.</title>
        <authorList>
            <person name="Rhoads D."/>
            <person name="Shwani A."/>
            <person name="Adkins P."/>
            <person name="Calcutt M."/>
            <person name="Middleton J."/>
        </authorList>
    </citation>
    <scope>NUCLEOTIDE SEQUENCE</scope>
    <source>
        <strain evidence="3">1387</strain>
    </source>
</reference>
<name>A0A2T4MHE5_9STAP</name>
<dbReference type="PANTHER" id="PTHR32266">
    <property type="entry name" value="NICOTIANAMINE SYNTHASE 3"/>
    <property type="match status" value="1"/>
</dbReference>
<dbReference type="GO" id="GO:0030410">
    <property type="term" value="F:nicotianamine synthase activity"/>
    <property type="evidence" value="ECO:0007669"/>
    <property type="project" value="InterPro"/>
</dbReference>
<dbReference type="EMBL" id="WMFL01000029">
    <property type="protein sequence ID" value="NJI01616.1"/>
    <property type="molecule type" value="Genomic_DNA"/>
</dbReference>
<proteinExistence type="predicted"/>
<dbReference type="AlphaFoldDB" id="A0A2T4MHE5"/>
<evidence type="ECO:0000313" key="4">
    <source>
        <dbReference type="Proteomes" id="UP000646308"/>
    </source>
</evidence>
<dbReference type="InterPro" id="IPR004298">
    <property type="entry name" value="Nicotian_synth"/>
</dbReference>
<dbReference type="InterPro" id="IPR029063">
    <property type="entry name" value="SAM-dependent_MTases_sf"/>
</dbReference>
<gene>
    <name evidence="3" type="primary">cntL</name>
    <name evidence="3" type="ORF">GLV84_01830</name>
</gene>
<evidence type="ECO:0000256" key="2">
    <source>
        <dbReference type="ARBA" id="ARBA00022691"/>
    </source>
</evidence>
<dbReference type="RefSeq" id="WP_107368788.1">
    <property type="nucleotide sequence ID" value="NZ_PZDS01000005.1"/>
</dbReference>
<dbReference type="Gene3D" id="3.40.50.150">
    <property type="entry name" value="Vaccinia Virus protein VP39"/>
    <property type="match status" value="1"/>
</dbReference>
<dbReference type="SUPFAM" id="SSF53335">
    <property type="entry name" value="S-adenosyl-L-methionine-dependent methyltransferases"/>
    <property type="match status" value="1"/>
</dbReference>
<dbReference type="PANTHER" id="PTHR32266:SF12">
    <property type="entry name" value="NICOTIANAMINE SYNTHASE 3"/>
    <property type="match status" value="1"/>
</dbReference>
<comment type="caution">
    <text evidence="3">The sequence shown here is derived from an EMBL/GenBank/DDBJ whole genome shotgun (WGS) entry which is preliminary data.</text>
</comment>
<keyword evidence="2" id="KW-0949">S-adenosyl-L-methionine</keyword>
<evidence type="ECO:0000256" key="1">
    <source>
        <dbReference type="ARBA" id="ARBA00022679"/>
    </source>
</evidence>
<keyword evidence="1" id="KW-0808">Transferase</keyword>
<dbReference type="Proteomes" id="UP000646308">
    <property type="component" value="Unassembled WGS sequence"/>
</dbReference>
<sequence>MIQNIQLETEMELELATFYRNFVDHYQKVALNFESISELEREIDVFSQYILNEQNALRFDDWRATHLGTPNIVPALADITAKCVKLMEVLRAKRHILGEATETTYFQNIEHCIQEEFGQFQITSDDTVLLVGSGAFPMTPIQIAKETGASVIGIDIDAEAIAYGRKVVADLAPEASIELHQATVDQLPQIKDVTHVIFSSTVPIKYDILEDLYTLTGPNTVVAMRYGNDLKAIFNYPKRDTDAKQWVCVDEVIQPNQIFDIALYQKADVARGVGS</sequence>
<protein>
    <submittedName>
        <fullName evidence="3">Staphylopine biosynthesis enzyme CntL</fullName>
    </submittedName>
</protein>
<dbReference type="NCBIfam" id="NF033601">
    <property type="entry name" value="Sta_opine_CntL"/>
    <property type="match status" value="1"/>
</dbReference>
<evidence type="ECO:0000313" key="3">
    <source>
        <dbReference type="EMBL" id="NJI01616.1"/>
    </source>
</evidence>
<dbReference type="GO" id="GO:0030418">
    <property type="term" value="P:nicotianamine biosynthetic process"/>
    <property type="evidence" value="ECO:0007669"/>
    <property type="project" value="InterPro"/>
</dbReference>
<accession>A0A2T4MHE5</accession>